<dbReference type="PANTHER" id="PTHR37531:SF1">
    <property type="entry name" value="HEME EXPORTER PROTEIN D"/>
    <property type="match status" value="1"/>
</dbReference>
<keyword evidence="9 12" id="KW-0201">Cytochrome c-type biogenesis</keyword>
<name>A0A2U1U478_9GAMM</name>
<dbReference type="Proteomes" id="UP000296159">
    <property type="component" value="Unassembled WGS sequence"/>
</dbReference>
<dbReference type="GO" id="GO:0005886">
    <property type="term" value="C:plasma membrane"/>
    <property type="evidence" value="ECO:0007669"/>
    <property type="project" value="UniProtKB-SubCell"/>
</dbReference>
<evidence type="ECO:0000256" key="5">
    <source>
        <dbReference type="ARBA" id="ARBA00022448"/>
    </source>
</evidence>
<evidence type="ECO:0000256" key="9">
    <source>
        <dbReference type="ARBA" id="ARBA00022748"/>
    </source>
</evidence>
<keyword evidence="7 12" id="KW-0997">Cell inner membrane</keyword>
<dbReference type="GO" id="GO:1903607">
    <property type="term" value="P:cytochrome c biosynthetic process"/>
    <property type="evidence" value="ECO:0007669"/>
    <property type="project" value="TreeGrafter"/>
</dbReference>
<dbReference type="PANTHER" id="PTHR37531">
    <property type="entry name" value="HEME EXPORTER PROTEIN D"/>
    <property type="match status" value="1"/>
</dbReference>
<reference evidence="14 15" key="1">
    <citation type="submission" date="2018-04" db="EMBL/GenBank/DDBJ databases">
        <title>Brenneria corticis sp.nov.</title>
        <authorList>
            <person name="Li Y."/>
        </authorList>
    </citation>
    <scope>NUCLEOTIDE SEQUENCE [LARGE SCALE GENOMIC DNA]</scope>
    <source>
        <strain evidence="14 15">CFCC 11842</strain>
    </source>
</reference>
<dbReference type="GO" id="GO:0015886">
    <property type="term" value="P:heme transport"/>
    <property type="evidence" value="ECO:0007669"/>
    <property type="project" value="InterPro"/>
</dbReference>
<evidence type="ECO:0000256" key="12">
    <source>
        <dbReference type="RuleBase" id="RU363101"/>
    </source>
</evidence>
<dbReference type="RefSeq" id="WP_136166358.1">
    <property type="nucleotide sequence ID" value="NZ_KZ819077.1"/>
</dbReference>
<keyword evidence="5 12" id="KW-0813">Transport</keyword>
<accession>A0A2U1U478</accession>
<keyword evidence="8 12" id="KW-0812">Transmembrane</keyword>
<evidence type="ECO:0000256" key="10">
    <source>
        <dbReference type="ARBA" id="ARBA00022989"/>
    </source>
</evidence>
<keyword evidence="10 12" id="KW-1133">Transmembrane helix</keyword>
<dbReference type="EMBL" id="QDKH01000009">
    <property type="protein sequence ID" value="PWC16465.1"/>
    <property type="molecule type" value="Genomic_DNA"/>
</dbReference>
<evidence type="ECO:0000256" key="4">
    <source>
        <dbReference type="ARBA" id="ARBA00016461"/>
    </source>
</evidence>
<evidence type="ECO:0000256" key="2">
    <source>
        <dbReference type="ARBA" id="ARBA00004377"/>
    </source>
</evidence>
<keyword evidence="6 12" id="KW-1003">Cell membrane</keyword>
<proteinExistence type="inferred from homology"/>
<keyword evidence="11 12" id="KW-0472">Membrane</keyword>
<evidence type="ECO:0000256" key="11">
    <source>
        <dbReference type="ARBA" id="ARBA00023136"/>
    </source>
</evidence>
<evidence type="ECO:0000313" key="14">
    <source>
        <dbReference type="EMBL" id="PWC16465.1"/>
    </source>
</evidence>
<feature type="transmembrane region" description="Helical" evidence="12">
    <location>
        <begin position="20"/>
        <end position="41"/>
    </location>
</feature>
<evidence type="ECO:0000256" key="1">
    <source>
        <dbReference type="ARBA" id="ARBA00002442"/>
    </source>
</evidence>
<evidence type="ECO:0000256" key="7">
    <source>
        <dbReference type="ARBA" id="ARBA00022519"/>
    </source>
</evidence>
<evidence type="ECO:0000256" key="13">
    <source>
        <dbReference type="SAM" id="MobiDB-lite"/>
    </source>
</evidence>
<comment type="caution">
    <text evidence="14">The sequence shown here is derived from an EMBL/GenBank/DDBJ whole genome shotgun (WGS) entry which is preliminary data.</text>
</comment>
<sequence length="78" mass="8849">MNGAFDSWQAFFAMGGYALYVWLAAALTLLPLGALVAHTLWRRRVLLGDIRRQLGRERRKRTAWRSETAEDDGNESAP</sequence>
<dbReference type="Pfam" id="PF04995">
    <property type="entry name" value="CcmD"/>
    <property type="match status" value="1"/>
</dbReference>
<protein>
    <recommendedName>
        <fullName evidence="4 12">Heme exporter protein D</fullName>
    </recommendedName>
</protein>
<dbReference type="NCBIfam" id="TIGR03141">
    <property type="entry name" value="cytochro_ccmD"/>
    <property type="match status" value="1"/>
</dbReference>
<dbReference type="AlphaFoldDB" id="A0A2U1U478"/>
<evidence type="ECO:0000313" key="15">
    <source>
        <dbReference type="Proteomes" id="UP000296159"/>
    </source>
</evidence>
<comment type="function">
    <text evidence="1 12">Required for the export of heme to the periplasm for the biogenesis of c-type cytochromes.</text>
</comment>
<evidence type="ECO:0000256" key="8">
    <source>
        <dbReference type="ARBA" id="ARBA00022692"/>
    </source>
</evidence>
<evidence type="ECO:0000256" key="6">
    <source>
        <dbReference type="ARBA" id="ARBA00022475"/>
    </source>
</evidence>
<comment type="subcellular location">
    <subcellularLocation>
        <location evidence="2 12">Cell inner membrane</location>
        <topology evidence="2 12">Single-pass membrane protein</topology>
    </subcellularLocation>
</comment>
<organism evidence="14 15">
    <name type="scientific">Brenneria corticis</name>
    <dbReference type="NCBI Taxonomy" id="2173106"/>
    <lineage>
        <taxon>Bacteria</taxon>
        <taxon>Pseudomonadati</taxon>
        <taxon>Pseudomonadota</taxon>
        <taxon>Gammaproteobacteria</taxon>
        <taxon>Enterobacterales</taxon>
        <taxon>Pectobacteriaceae</taxon>
        <taxon>Brenneria</taxon>
    </lineage>
</organism>
<dbReference type="InterPro" id="IPR007078">
    <property type="entry name" value="Haem_export_protD_CcmD"/>
</dbReference>
<feature type="region of interest" description="Disordered" evidence="13">
    <location>
        <begin position="56"/>
        <end position="78"/>
    </location>
</feature>
<feature type="compositionally biased region" description="Acidic residues" evidence="13">
    <location>
        <begin position="69"/>
        <end position="78"/>
    </location>
</feature>
<comment type="similarity">
    <text evidence="3 12">Belongs to the CcmD/CycX/HelD family.</text>
</comment>
<gene>
    <name evidence="14" type="primary">ccmD</name>
    <name evidence="14" type="ORF">DDT56_10355</name>
</gene>
<dbReference type="InterPro" id="IPR052075">
    <property type="entry name" value="Heme_exporter_D"/>
</dbReference>
<dbReference type="GO" id="GO:0017004">
    <property type="term" value="P:cytochrome complex assembly"/>
    <property type="evidence" value="ECO:0007669"/>
    <property type="project" value="UniProtKB-KW"/>
</dbReference>
<evidence type="ECO:0000256" key="3">
    <source>
        <dbReference type="ARBA" id="ARBA00008741"/>
    </source>
</evidence>
<keyword evidence="15" id="KW-1185">Reference proteome</keyword>